<sequence>QGGVKVLTDSEILSSVIGSEMDWLEVHSLSYVFLQCQVRVQKKDTCGYGESFTVS</sequence>
<organism evidence="2 3">
    <name type="scientific">Dichomitus squalens</name>
    <dbReference type="NCBI Taxonomy" id="114155"/>
    <lineage>
        <taxon>Eukaryota</taxon>
        <taxon>Fungi</taxon>
        <taxon>Dikarya</taxon>
        <taxon>Basidiomycota</taxon>
        <taxon>Agaricomycotina</taxon>
        <taxon>Agaricomycetes</taxon>
        <taxon>Polyporales</taxon>
        <taxon>Polyporaceae</taxon>
        <taxon>Dichomitus</taxon>
    </lineage>
</organism>
<evidence type="ECO:0000313" key="1">
    <source>
        <dbReference type="EMBL" id="TBU25687.1"/>
    </source>
</evidence>
<evidence type="ECO:0000313" key="2">
    <source>
        <dbReference type="EMBL" id="TBU51053.1"/>
    </source>
</evidence>
<name>A0A4V2K657_9APHY</name>
<feature type="non-terminal residue" evidence="2">
    <location>
        <position position="1"/>
    </location>
</feature>
<accession>A0A4V2K657</accession>
<evidence type="ECO:0000313" key="3">
    <source>
        <dbReference type="Proteomes" id="UP000292082"/>
    </source>
</evidence>
<protein>
    <submittedName>
        <fullName evidence="2">Uncharacterized protein</fullName>
    </submittedName>
</protein>
<proteinExistence type="predicted"/>
<gene>
    <name evidence="2" type="ORF">BD310DRAFT_835473</name>
    <name evidence="1" type="ORF">BD311DRAFT_669116</name>
</gene>
<reference evidence="2 3" key="1">
    <citation type="submission" date="2019-01" db="EMBL/GenBank/DDBJ databases">
        <title>Draft genome sequences of three monokaryotic isolates of the white-rot basidiomycete fungus Dichomitus squalens.</title>
        <authorList>
            <consortium name="DOE Joint Genome Institute"/>
            <person name="Lopez S.C."/>
            <person name="Andreopoulos B."/>
            <person name="Pangilinan J."/>
            <person name="Lipzen A."/>
            <person name="Riley R."/>
            <person name="Ahrendt S."/>
            <person name="Ng V."/>
            <person name="Barry K."/>
            <person name="Daum C."/>
            <person name="Grigoriev I.V."/>
            <person name="Hilden K.S."/>
            <person name="Makela M.R."/>
            <person name="de Vries R.P."/>
        </authorList>
    </citation>
    <scope>NUCLEOTIDE SEQUENCE [LARGE SCALE GENOMIC DNA]</scope>
    <source>
        <strain evidence="2 3">CBS 464.89</strain>
        <strain evidence="1">OM18370.1</strain>
    </source>
</reference>
<dbReference type="Proteomes" id="UP000292957">
    <property type="component" value="Unassembled WGS sequence"/>
</dbReference>
<keyword evidence="3" id="KW-1185">Reference proteome</keyword>
<dbReference type="AlphaFoldDB" id="A0A4V2K657"/>
<dbReference type="Proteomes" id="UP000292082">
    <property type="component" value="Unassembled WGS sequence"/>
</dbReference>
<dbReference type="EMBL" id="ML145425">
    <property type="protein sequence ID" value="TBU51053.1"/>
    <property type="molecule type" value="Genomic_DNA"/>
</dbReference>
<dbReference type="EMBL" id="ML143457">
    <property type="protein sequence ID" value="TBU25687.1"/>
    <property type="molecule type" value="Genomic_DNA"/>
</dbReference>